<protein>
    <recommendedName>
        <fullName evidence="2">HTH CENPB-type domain-containing protein</fullName>
    </recommendedName>
</protein>
<dbReference type="AlphaFoldDB" id="A0A6A4ZNC6"/>
<organism evidence="3 4">
    <name type="scientific">Aphanomyces astaci</name>
    <name type="common">Crayfish plague agent</name>
    <dbReference type="NCBI Taxonomy" id="112090"/>
    <lineage>
        <taxon>Eukaryota</taxon>
        <taxon>Sar</taxon>
        <taxon>Stramenopiles</taxon>
        <taxon>Oomycota</taxon>
        <taxon>Saprolegniomycetes</taxon>
        <taxon>Saprolegniales</taxon>
        <taxon>Verrucalvaceae</taxon>
        <taxon>Aphanomyces</taxon>
    </lineage>
</organism>
<dbReference type="PANTHER" id="PTHR19303">
    <property type="entry name" value="TRANSPOSON"/>
    <property type="match status" value="1"/>
</dbReference>
<dbReference type="Gene3D" id="1.10.10.60">
    <property type="entry name" value="Homeodomain-like"/>
    <property type="match status" value="1"/>
</dbReference>
<dbReference type="InterPro" id="IPR006600">
    <property type="entry name" value="HTH_CenpB_DNA-bd_dom"/>
</dbReference>
<dbReference type="SMART" id="SM00674">
    <property type="entry name" value="CENPB"/>
    <property type="match status" value="1"/>
</dbReference>
<evidence type="ECO:0000259" key="2">
    <source>
        <dbReference type="PROSITE" id="PS51253"/>
    </source>
</evidence>
<dbReference type="Proteomes" id="UP000469452">
    <property type="component" value="Unassembled WGS sequence"/>
</dbReference>
<proteinExistence type="predicted"/>
<dbReference type="PROSITE" id="PS51253">
    <property type="entry name" value="HTH_CENPB"/>
    <property type="match status" value="1"/>
</dbReference>
<dbReference type="InterPro" id="IPR009057">
    <property type="entry name" value="Homeodomain-like_sf"/>
</dbReference>
<accession>A0A6A4ZNC6</accession>
<evidence type="ECO:0000313" key="4">
    <source>
        <dbReference type="Proteomes" id="UP000469452"/>
    </source>
</evidence>
<dbReference type="SUPFAM" id="SSF46689">
    <property type="entry name" value="Homeodomain-like"/>
    <property type="match status" value="1"/>
</dbReference>
<dbReference type="InterPro" id="IPR050863">
    <property type="entry name" value="CenT-Element_Derived"/>
</dbReference>
<dbReference type="Pfam" id="PF03184">
    <property type="entry name" value="DDE_1"/>
    <property type="match status" value="1"/>
</dbReference>
<dbReference type="PANTHER" id="PTHR19303:SF73">
    <property type="entry name" value="PROTEIN PDC2"/>
    <property type="match status" value="1"/>
</dbReference>
<dbReference type="VEuPathDB" id="FungiDB:H257_04098"/>
<reference evidence="3 4" key="1">
    <citation type="submission" date="2019-06" db="EMBL/GenBank/DDBJ databases">
        <title>Genomics analysis of Aphanomyces spp. identifies a new class of oomycete effector associated with host adaptation.</title>
        <authorList>
            <person name="Gaulin E."/>
        </authorList>
    </citation>
    <scope>NUCLEOTIDE SEQUENCE [LARGE SCALE GENOMIC DNA]</scope>
    <source>
        <strain evidence="3 4">E</strain>
    </source>
</reference>
<feature type="domain" description="HTH CENPB-type" evidence="2">
    <location>
        <begin position="61"/>
        <end position="135"/>
    </location>
</feature>
<comment type="caution">
    <text evidence="3">The sequence shown here is derived from an EMBL/GenBank/DDBJ whole genome shotgun (WGS) entry which is preliminary data.</text>
</comment>
<dbReference type="Pfam" id="PF03221">
    <property type="entry name" value="HTH_Tnp_Tc5"/>
    <property type="match status" value="1"/>
</dbReference>
<dbReference type="GO" id="GO:0005634">
    <property type="term" value="C:nucleus"/>
    <property type="evidence" value="ECO:0007669"/>
    <property type="project" value="TreeGrafter"/>
</dbReference>
<gene>
    <name evidence="3" type="ORF">AaE_010890</name>
</gene>
<evidence type="ECO:0000256" key="1">
    <source>
        <dbReference type="ARBA" id="ARBA00023125"/>
    </source>
</evidence>
<keyword evidence="1" id="KW-0238">DNA-binding</keyword>
<name>A0A6A4ZNC6_APHAT</name>
<evidence type="ECO:0000313" key="3">
    <source>
        <dbReference type="EMBL" id="KAF0717306.1"/>
    </source>
</evidence>
<sequence length="344" mass="38562">MTLSEKHELYAHHMQNPSATYTELATWAALKFALVSPPSKPTIGRAIKRHATLSYRSDNTDRKNDRVVALPDIEERILEWILRCEDLGVCIMGELIQKQASVLCDQMDVSPARHISFSKVWLYKFQLKYGLTSKVQYGEAGSVSSADVADGRQAMMAVTRGYDAKNTYNMDEIAFFYCMTPHRSITRNRQPGTKKSKKRITTALTTNADGSDLVDPLFIGAAARPCCFNGMSRTDLGFDYLASKKGWMTGNIFNAYLKGLNDRMAAEDRRVLILVDNAHPHKTDGETLYTSVKSQDVAEEYHLSHAIAGRWYHCLLQGQGQTAPVAKRTGSNRFCHGWTTGYTL</sequence>
<dbReference type="InterPro" id="IPR004875">
    <property type="entry name" value="DDE_SF_endonuclease_dom"/>
</dbReference>
<dbReference type="EMBL" id="VJMI01016684">
    <property type="protein sequence ID" value="KAF0717306.1"/>
    <property type="molecule type" value="Genomic_DNA"/>
</dbReference>
<dbReference type="GO" id="GO:0003677">
    <property type="term" value="F:DNA binding"/>
    <property type="evidence" value="ECO:0007669"/>
    <property type="project" value="UniProtKB-KW"/>
</dbReference>